<dbReference type="SUPFAM" id="SSF53032">
    <property type="entry name" value="tRNA-intron endonuclease catalytic domain-like"/>
    <property type="match status" value="1"/>
</dbReference>
<proteinExistence type="inferred from homology"/>
<evidence type="ECO:0000259" key="4">
    <source>
        <dbReference type="Pfam" id="PF01974"/>
    </source>
</evidence>
<keyword evidence="6" id="KW-0255">Endonuclease</keyword>
<dbReference type="CDD" id="cd22363">
    <property type="entry name" value="tRNA-intron_lyase_C"/>
    <property type="match status" value="1"/>
</dbReference>
<dbReference type="EC" id="4.6.1.16" evidence="2"/>
<keyword evidence="6" id="KW-0540">Nuclease</keyword>
<dbReference type="InterPro" id="IPR006676">
    <property type="entry name" value="tRNA_splic"/>
</dbReference>
<sequence>MEFTPHFKRKRGNCKDFIKLAPFPPNSNGLRYQGVFNGLCVEVFNTEQNLIKTLHDNGCYGKGSNSRGGPISGESDESLLLGLEEACVLAYYLNILEIKDTSNKEIAWQAYVQAALEYDKEFVYKLAAYLYLKSKNWIIKSGIKFGGDFLIYKEGPRQFHASFLVLVHTSDVINHPHYVSKNLKGAQRVAETSDKDVLILRVNEQKDFDPALATPAALESLTIDETVIRRFNYTSFVQIKQK</sequence>
<dbReference type="Gene3D" id="3.40.1350.10">
    <property type="match status" value="1"/>
</dbReference>
<dbReference type="InterPro" id="IPR011856">
    <property type="entry name" value="tRNA_endonuc-like_dom_sf"/>
</dbReference>
<evidence type="ECO:0000256" key="3">
    <source>
        <dbReference type="ARBA" id="ARBA00034031"/>
    </source>
</evidence>
<dbReference type="PANTHER" id="PTHR21227:SF0">
    <property type="entry name" value="TRNA-SPLICING ENDONUCLEASE SUBUNIT SEN2"/>
    <property type="match status" value="1"/>
</dbReference>
<evidence type="ECO:0000256" key="1">
    <source>
        <dbReference type="ARBA" id="ARBA00008078"/>
    </source>
</evidence>
<evidence type="ECO:0000313" key="6">
    <source>
        <dbReference type="RefSeq" id="XP_017857100.1"/>
    </source>
</evidence>
<feature type="domain" description="tRNA intron endonuclease catalytic" evidence="4">
    <location>
        <begin position="123"/>
        <end position="207"/>
    </location>
</feature>
<dbReference type="GO" id="GO:0004519">
    <property type="term" value="F:endonuclease activity"/>
    <property type="evidence" value="ECO:0007669"/>
    <property type="project" value="UniProtKB-KW"/>
</dbReference>
<dbReference type="InterPro" id="IPR036167">
    <property type="entry name" value="tRNA_intron_Endo_cat-like_sf"/>
</dbReference>
<dbReference type="GeneID" id="108609836"/>
<dbReference type="Pfam" id="PF01974">
    <property type="entry name" value="tRNA_int_endo"/>
    <property type="match status" value="1"/>
</dbReference>
<keyword evidence="5" id="KW-1185">Reference proteome</keyword>
<comment type="similarity">
    <text evidence="1">Belongs to the tRNA-intron endonuclease family.</text>
</comment>
<evidence type="ECO:0000256" key="2">
    <source>
        <dbReference type="ARBA" id="ARBA00012573"/>
    </source>
</evidence>
<dbReference type="InterPro" id="IPR006677">
    <property type="entry name" value="tRNA_intron_Endonuc_cat-like"/>
</dbReference>
<gene>
    <name evidence="6" type="primary">LOC108609836</name>
</gene>
<accession>A0ABM1NQ64</accession>
<evidence type="ECO:0000313" key="5">
    <source>
        <dbReference type="Proteomes" id="UP000694904"/>
    </source>
</evidence>
<dbReference type="PANTHER" id="PTHR21227">
    <property type="entry name" value="TRNA-SPLICING ENDONUCLEASE SUBUNIT SEN2"/>
    <property type="match status" value="1"/>
</dbReference>
<reference evidence="5" key="2">
    <citation type="journal article" date="2016" name="G3 (Bethesda)">
        <title>Genome Evolution in Three Species of Cactophilic Drosophila.</title>
        <authorList>
            <person name="Sanchez-Flores A."/>
            <person name="Penazola F."/>
            <person name="Carpinteyro-Ponce J."/>
            <person name="Nazario-Yepiz N."/>
            <person name="Abreu-Goodger C."/>
            <person name="Machado C.A."/>
            <person name="Markow T.A."/>
        </authorList>
    </citation>
    <scope>NUCLEOTIDE SEQUENCE [LARGE SCALE GENOMIC DNA]</scope>
</reference>
<dbReference type="Proteomes" id="UP000694904">
    <property type="component" value="Chromosome 3"/>
</dbReference>
<dbReference type="RefSeq" id="XP_017857100.1">
    <property type="nucleotide sequence ID" value="XM_018001611.1"/>
</dbReference>
<reference evidence="6" key="3">
    <citation type="submission" date="2025-08" db="UniProtKB">
        <authorList>
            <consortium name="RefSeq"/>
        </authorList>
    </citation>
    <scope>IDENTIFICATION</scope>
    <source>
        <tissue evidence="6">Whole organism</tissue>
    </source>
</reference>
<name>A0ABM1NQ64_DROAR</name>
<reference evidence="5" key="1">
    <citation type="journal article" date="1997" name="Nucleic Acids Res.">
        <title>tRNAscan-SE: a program for improved detection of transfer RNA genes in genomic sequence.</title>
        <authorList>
            <person name="Lowe T.M."/>
            <person name="Eddy S.R."/>
        </authorList>
    </citation>
    <scope>NUCLEOTIDE SEQUENCE [LARGE SCALE GENOMIC DNA]</scope>
</reference>
<keyword evidence="6" id="KW-0378">Hydrolase</keyword>
<organism evidence="5 6">
    <name type="scientific">Drosophila arizonae</name>
    <name type="common">Fruit fly</name>
    <dbReference type="NCBI Taxonomy" id="7263"/>
    <lineage>
        <taxon>Eukaryota</taxon>
        <taxon>Metazoa</taxon>
        <taxon>Ecdysozoa</taxon>
        <taxon>Arthropoda</taxon>
        <taxon>Hexapoda</taxon>
        <taxon>Insecta</taxon>
        <taxon>Pterygota</taxon>
        <taxon>Neoptera</taxon>
        <taxon>Endopterygota</taxon>
        <taxon>Diptera</taxon>
        <taxon>Brachycera</taxon>
        <taxon>Muscomorpha</taxon>
        <taxon>Ephydroidea</taxon>
        <taxon>Drosophilidae</taxon>
        <taxon>Drosophila</taxon>
    </lineage>
</organism>
<protein>
    <recommendedName>
        <fullName evidence="2">tRNA-intron lyase</fullName>
        <ecNumber evidence="2">4.6.1.16</ecNumber>
    </recommendedName>
</protein>
<comment type="catalytic activity">
    <reaction evidence="3">
        <text>pretRNA = a 3'-half-tRNA molecule with a 5'-OH end + a 5'-half-tRNA molecule with a 2',3'-cyclic phosphate end + an intron with a 2',3'-cyclic phosphate and a 5'-hydroxyl terminus.</text>
        <dbReference type="EC" id="4.6.1.16"/>
    </reaction>
</comment>